<evidence type="ECO:0000313" key="1">
    <source>
        <dbReference type="EMBL" id="KAJ1108275.1"/>
    </source>
</evidence>
<organism evidence="1 2">
    <name type="scientific">Pleurodeles waltl</name>
    <name type="common">Iberian ribbed newt</name>
    <dbReference type="NCBI Taxonomy" id="8319"/>
    <lineage>
        <taxon>Eukaryota</taxon>
        <taxon>Metazoa</taxon>
        <taxon>Chordata</taxon>
        <taxon>Craniata</taxon>
        <taxon>Vertebrata</taxon>
        <taxon>Euteleostomi</taxon>
        <taxon>Amphibia</taxon>
        <taxon>Batrachia</taxon>
        <taxon>Caudata</taxon>
        <taxon>Salamandroidea</taxon>
        <taxon>Salamandridae</taxon>
        <taxon>Pleurodelinae</taxon>
        <taxon>Pleurodeles</taxon>
    </lineage>
</organism>
<dbReference type="AlphaFoldDB" id="A0AAV7N6H6"/>
<dbReference type="Proteomes" id="UP001066276">
    <property type="component" value="Chromosome 9"/>
</dbReference>
<reference evidence="1" key="1">
    <citation type="journal article" date="2022" name="bioRxiv">
        <title>Sequencing and chromosome-scale assembly of the giantPleurodeles waltlgenome.</title>
        <authorList>
            <person name="Brown T."/>
            <person name="Elewa A."/>
            <person name="Iarovenko S."/>
            <person name="Subramanian E."/>
            <person name="Araus A.J."/>
            <person name="Petzold A."/>
            <person name="Susuki M."/>
            <person name="Suzuki K.-i.T."/>
            <person name="Hayashi T."/>
            <person name="Toyoda A."/>
            <person name="Oliveira C."/>
            <person name="Osipova E."/>
            <person name="Leigh N.D."/>
            <person name="Simon A."/>
            <person name="Yun M.H."/>
        </authorList>
    </citation>
    <scope>NUCLEOTIDE SEQUENCE</scope>
    <source>
        <strain evidence="1">20211129_DDA</strain>
        <tissue evidence="1">Liver</tissue>
    </source>
</reference>
<dbReference type="EMBL" id="JANPWB010000013">
    <property type="protein sequence ID" value="KAJ1108275.1"/>
    <property type="molecule type" value="Genomic_DNA"/>
</dbReference>
<accession>A0AAV7N6H6</accession>
<proteinExistence type="predicted"/>
<gene>
    <name evidence="1" type="ORF">NDU88_005655</name>
</gene>
<comment type="caution">
    <text evidence="1">The sequence shown here is derived from an EMBL/GenBank/DDBJ whole genome shotgun (WGS) entry which is preliminary data.</text>
</comment>
<keyword evidence="2" id="KW-1185">Reference proteome</keyword>
<name>A0AAV7N6H6_PLEWA</name>
<protein>
    <submittedName>
        <fullName evidence="1">Uncharacterized protein</fullName>
    </submittedName>
</protein>
<sequence>MGHDREEAAHTIRWQQGAADGLPTGGCQASLMHRRARPWSGVVAGCSCACLDAEEAEILTGPIGKIG</sequence>
<evidence type="ECO:0000313" key="2">
    <source>
        <dbReference type="Proteomes" id="UP001066276"/>
    </source>
</evidence>